<dbReference type="PROSITE" id="PS51125">
    <property type="entry name" value="NHL"/>
    <property type="match status" value="3"/>
</dbReference>
<keyword evidence="1" id="KW-0677">Repeat</keyword>
<feature type="chain" id="PRO_5045948480" description="NHL repeat-containing protein" evidence="3">
    <location>
        <begin position="31"/>
        <end position="460"/>
    </location>
</feature>
<comment type="caution">
    <text evidence="4">The sequence shown here is derived from an EMBL/GenBank/DDBJ whole genome shotgun (WGS) entry which is preliminary data.</text>
</comment>
<dbReference type="PROSITE" id="PS51257">
    <property type="entry name" value="PROKAR_LIPOPROTEIN"/>
    <property type="match status" value="1"/>
</dbReference>
<evidence type="ECO:0000256" key="1">
    <source>
        <dbReference type="ARBA" id="ARBA00022737"/>
    </source>
</evidence>
<name>A0ABP8FZS6_9SPHI</name>
<dbReference type="InterPro" id="IPR011042">
    <property type="entry name" value="6-blade_b-propeller_TolB-like"/>
</dbReference>
<evidence type="ECO:0000256" key="3">
    <source>
        <dbReference type="SAM" id="SignalP"/>
    </source>
</evidence>
<reference evidence="5" key="1">
    <citation type="journal article" date="2019" name="Int. J. Syst. Evol. Microbiol.">
        <title>The Global Catalogue of Microorganisms (GCM) 10K type strain sequencing project: providing services to taxonomists for standard genome sequencing and annotation.</title>
        <authorList>
            <consortium name="The Broad Institute Genomics Platform"/>
            <consortium name="The Broad Institute Genome Sequencing Center for Infectious Disease"/>
            <person name="Wu L."/>
            <person name="Ma J."/>
        </authorList>
    </citation>
    <scope>NUCLEOTIDE SEQUENCE [LARGE SCALE GENOMIC DNA]</scope>
    <source>
        <strain evidence="5">JCM 17705</strain>
    </source>
</reference>
<gene>
    <name evidence="4" type="ORF">GCM10023149_10560</name>
</gene>
<feature type="repeat" description="NHL" evidence="2">
    <location>
        <begin position="425"/>
        <end position="460"/>
    </location>
</feature>
<dbReference type="Gene3D" id="2.120.10.30">
    <property type="entry name" value="TolB, C-terminal domain"/>
    <property type="match status" value="3"/>
</dbReference>
<dbReference type="InterPro" id="IPR001258">
    <property type="entry name" value="NHL_repeat"/>
</dbReference>
<organism evidence="4 5">
    <name type="scientific">Mucilaginibacter gynuensis</name>
    <dbReference type="NCBI Taxonomy" id="1302236"/>
    <lineage>
        <taxon>Bacteria</taxon>
        <taxon>Pseudomonadati</taxon>
        <taxon>Bacteroidota</taxon>
        <taxon>Sphingobacteriia</taxon>
        <taxon>Sphingobacteriales</taxon>
        <taxon>Sphingobacteriaceae</taxon>
        <taxon>Mucilaginibacter</taxon>
    </lineage>
</organism>
<dbReference type="SUPFAM" id="SSF49265">
    <property type="entry name" value="Fibronectin type III"/>
    <property type="match status" value="1"/>
</dbReference>
<keyword evidence="3" id="KW-0732">Signal</keyword>
<keyword evidence="5" id="KW-1185">Reference proteome</keyword>
<sequence>MNPYIKINTMKKYLPKLLTVILLMTAGLMGCNKSDTVTVIPELTTTDVVIDGATKNVWTGGFLTANTEYGISAYGVCYSTSNQAPTIADSKTSETVSLMNFSSTLSGLTMGTTYYLRAYATNSAGTGYGAVISFSVSNDAATVSSTVTTLAGNGTAGFINGQGSAAYFNYPMGVSTDAAGNVYVADSYNSAIRKVTPAGDVTTLAGTGTLGFVNGDAASAQFYAASASVADAAGNIYVADRGNNLIRKIATDGTVSTFAGYGIAGYGDGTGVNAYFNTPSGIAIDAAGNLYVADTGNNLIRKITPEGVVTTLAGIRTAGYVNATGTAAYFNKPTGIAVDNKGNIFVAEALNNVIRKIDVNLLVSTYAGGQSATGLVGSPVALSIDGTGNLYIADSGGRILRIGTDKVLSVVAGTAGVAGFADGDGSTAAFNSPQGIATDAAGNIYVADYANQRIRKIRVD</sequence>
<dbReference type="PANTHER" id="PTHR13833">
    <property type="match status" value="1"/>
</dbReference>
<evidence type="ECO:0000256" key="2">
    <source>
        <dbReference type="PROSITE-ProRule" id="PRU00504"/>
    </source>
</evidence>
<dbReference type="Proteomes" id="UP001500582">
    <property type="component" value="Unassembled WGS sequence"/>
</dbReference>
<protein>
    <recommendedName>
        <fullName evidence="6">NHL repeat-containing protein</fullName>
    </recommendedName>
</protein>
<dbReference type="Pfam" id="PF01436">
    <property type="entry name" value="NHL"/>
    <property type="match status" value="3"/>
</dbReference>
<feature type="repeat" description="NHL" evidence="2">
    <location>
        <begin position="276"/>
        <end position="306"/>
    </location>
</feature>
<feature type="repeat" description="NHL" evidence="2">
    <location>
        <begin position="330"/>
        <end position="360"/>
    </location>
</feature>
<accession>A0ABP8FZS6</accession>
<evidence type="ECO:0000313" key="4">
    <source>
        <dbReference type="EMBL" id="GAA4314413.1"/>
    </source>
</evidence>
<dbReference type="CDD" id="cd14953">
    <property type="entry name" value="NHL_like_1"/>
    <property type="match status" value="1"/>
</dbReference>
<dbReference type="PANTHER" id="PTHR13833:SF71">
    <property type="entry name" value="NHL DOMAIN-CONTAINING PROTEIN"/>
    <property type="match status" value="1"/>
</dbReference>
<evidence type="ECO:0008006" key="6">
    <source>
        <dbReference type="Google" id="ProtNLM"/>
    </source>
</evidence>
<dbReference type="EMBL" id="BAABFT010000002">
    <property type="protein sequence ID" value="GAA4314413.1"/>
    <property type="molecule type" value="Genomic_DNA"/>
</dbReference>
<evidence type="ECO:0000313" key="5">
    <source>
        <dbReference type="Proteomes" id="UP001500582"/>
    </source>
</evidence>
<dbReference type="SUPFAM" id="SSF101898">
    <property type="entry name" value="NHL repeat"/>
    <property type="match status" value="1"/>
</dbReference>
<feature type="signal peptide" evidence="3">
    <location>
        <begin position="1"/>
        <end position="30"/>
    </location>
</feature>
<dbReference type="InterPro" id="IPR036116">
    <property type="entry name" value="FN3_sf"/>
</dbReference>
<proteinExistence type="predicted"/>